<reference evidence="2" key="1">
    <citation type="journal article" date="2014" name="Int. J. Syst. Evol. Microbiol.">
        <title>Complete genome sequence of Corynebacterium casei LMG S-19264T (=DSM 44701T), isolated from a smear-ripened cheese.</title>
        <authorList>
            <consortium name="US DOE Joint Genome Institute (JGI-PGF)"/>
            <person name="Walter F."/>
            <person name="Albersmeier A."/>
            <person name="Kalinowski J."/>
            <person name="Ruckert C."/>
        </authorList>
    </citation>
    <scope>NUCLEOTIDE SEQUENCE</scope>
    <source>
        <strain evidence="2">KCTC 22169</strain>
    </source>
</reference>
<evidence type="ECO:0000313" key="3">
    <source>
        <dbReference type="Proteomes" id="UP000626148"/>
    </source>
</evidence>
<dbReference type="EMBL" id="BMXR01000017">
    <property type="protein sequence ID" value="GGX73493.1"/>
    <property type="molecule type" value="Genomic_DNA"/>
</dbReference>
<evidence type="ECO:0000259" key="1">
    <source>
        <dbReference type="Pfam" id="PF01832"/>
    </source>
</evidence>
<organism evidence="2 3">
    <name type="scientific">Saccharospirillum salsuginis</name>
    <dbReference type="NCBI Taxonomy" id="418750"/>
    <lineage>
        <taxon>Bacteria</taxon>
        <taxon>Pseudomonadati</taxon>
        <taxon>Pseudomonadota</taxon>
        <taxon>Gammaproteobacteria</taxon>
        <taxon>Oceanospirillales</taxon>
        <taxon>Saccharospirillaceae</taxon>
        <taxon>Saccharospirillum</taxon>
    </lineage>
</organism>
<proteinExistence type="predicted"/>
<comment type="caution">
    <text evidence="2">The sequence shown here is derived from an EMBL/GenBank/DDBJ whole genome shotgun (WGS) entry which is preliminary data.</text>
</comment>
<dbReference type="PANTHER" id="PTHR40572">
    <property type="entry name" value="PROTEIN BAX"/>
    <property type="match status" value="1"/>
</dbReference>
<feature type="domain" description="Mannosyl-glycoprotein endo-beta-N-acetylglucosamidase-like" evidence="1">
    <location>
        <begin position="116"/>
        <end position="239"/>
    </location>
</feature>
<keyword evidence="2" id="KW-0378">Hydrolase</keyword>
<dbReference type="PANTHER" id="PTHR40572:SF1">
    <property type="entry name" value="PROTEIN BAX"/>
    <property type="match status" value="1"/>
</dbReference>
<dbReference type="Proteomes" id="UP000626148">
    <property type="component" value="Unassembled WGS sequence"/>
</dbReference>
<dbReference type="GO" id="GO:0004040">
    <property type="term" value="F:amidase activity"/>
    <property type="evidence" value="ECO:0007669"/>
    <property type="project" value="InterPro"/>
</dbReference>
<sequence>MSRLLPIIGLALSLIAAFTLGLIWQPQRPTTPDFTQYTAGDERKAQFFDYLLPLVRAENQAILSNRRALNAIIERGHTTWTERPWLKQLAQRYELTDFDPTDPQHRQTLLHLVDVVPPSMALAQAANESAWGTSRFARLGNNYFGQWCYQKGCGLVPNARNEGATHEVAAFDSPRESVRRYMNNINTHNAYQSLRQRRAALRKEGQEITGLALIPSLTRYSERGQAYVDELRHMIRGNDLDRLD</sequence>
<dbReference type="Gene3D" id="1.10.530.10">
    <property type="match status" value="1"/>
</dbReference>
<protein>
    <submittedName>
        <fullName evidence="2">Glycoside hydrolase family 73</fullName>
    </submittedName>
</protein>
<gene>
    <name evidence="2" type="ORF">GCM10007392_46170</name>
</gene>
<keyword evidence="3" id="KW-1185">Reference proteome</keyword>
<reference evidence="2" key="2">
    <citation type="submission" date="2020-09" db="EMBL/GenBank/DDBJ databases">
        <authorList>
            <person name="Sun Q."/>
            <person name="Kim S."/>
        </authorList>
    </citation>
    <scope>NUCLEOTIDE SEQUENCE</scope>
    <source>
        <strain evidence="2">KCTC 22169</strain>
    </source>
</reference>
<evidence type="ECO:0000313" key="2">
    <source>
        <dbReference type="EMBL" id="GGX73493.1"/>
    </source>
</evidence>
<dbReference type="AlphaFoldDB" id="A0A918NJW6"/>
<accession>A0A918NJW6</accession>
<dbReference type="RefSeq" id="WP_189613279.1">
    <property type="nucleotide sequence ID" value="NZ_BMXR01000017.1"/>
</dbReference>
<dbReference type="Pfam" id="PF01832">
    <property type="entry name" value="Glucosaminidase"/>
    <property type="match status" value="1"/>
</dbReference>
<dbReference type="InterPro" id="IPR053195">
    <property type="entry name" value="Bax-like"/>
</dbReference>
<name>A0A918NJW6_9GAMM</name>
<dbReference type="InterPro" id="IPR002901">
    <property type="entry name" value="MGlyc_endo_b_GlcNAc-like_dom"/>
</dbReference>